<evidence type="ECO:0000256" key="14">
    <source>
        <dbReference type="PROSITE-ProRule" id="PRU00500"/>
    </source>
</evidence>
<keyword evidence="22" id="KW-1185">Reference proteome</keyword>
<dbReference type="Proteomes" id="UP000265140">
    <property type="component" value="Chromosome 15"/>
</dbReference>
<dbReference type="PROSITE" id="PS50993">
    <property type="entry name" value="NIDOGEN_G2"/>
    <property type="match status" value="1"/>
</dbReference>
<dbReference type="SUPFAM" id="SSF57184">
    <property type="entry name" value="Growth factor receptor domain"/>
    <property type="match status" value="1"/>
</dbReference>
<evidence type="ECO:0000259" key="20">
    <source>
        <dbReference type="PROSITE" id="PS51220"/>
    </source>
</evidence>
<dbReference type="Pfam" id="PF12947">
    <property type="entry name" value="EGF_3"/>
    <property type="match status" value="1"/>
</dbReference>
<feature type="domain" description="NIDO" evidence="20">
    <location>
        <begin position="100"/>
        <end position="267"/>
    </location>
</feature>
<dbReference type="InterPro" id="IPR051950">
    <property type="entry name" value="Dev_reg/Prot_inhib"/>
</dbReference>
<evidence type="ECO:0000256" key="3">
    <source>
        <dbReference type="ARBA" id="ARBA00022530"/>
    </source>
</evidence>
<dbReference type="InterPro" id="IPR018097">
    <property type="entry name" value="EGF_Ca-bd_CS"/>
</dbReference>
<dbReference type="Ensembl" id="ENSELUT00000039759.3">
    <property type="protein sequence ID" value="ENSELUP00000016407.3"/>
    <property type="gene ID" value="ENSELUG00000016366.3"/>
</dbReference>
<evidence type="ECO:0000256" key="7">
    <source>
        <dbReference type="ARBA" id="ARBA00022837"/>
    </source>
</evidence>
<dbReference type="Gene3D" id="2.10.25.10">
    <property type="entry name" value="Laminin"/>
    <property type="match status" value="2"/>
</dbReference>
<dbReference type="CDD" id="cd00054">
    <property type="entry name" value="EGF_CA"/>
    <property type="match status" value="2"/>
</dbReference>
<dbReference type="Pfam" id="PF00058">
    <property type="entry name" value="Ldl_recept_b"/>
    <property type="match status" value="2"/>
</dbReference>
<dbReference type="InterPro" id="IPR009030">
    <property type="entry name" value="Growth_fac_rcpt_cys_sf"/>
</dbReference>
<dbReference type="Gene3D" id="2.120.10.30">
    <property type="entry name" value="TolB, C-terminal domain"/>
    <property type="match status" value="1"/>
</dbReference>
<reference evidence="21" key="4">
    <citation type="submission" date="2025-09" db="UniProtKB">
        <authorList>
            <consortium name="Ensembl"/>
        </authorList>
    </citation>
    <scope>IDENTIFICATION</scope>
</reference>
<dbReference type="InterPro" id="IPR000742">
    <property type="entry name" value="EGF"/>
</dbReference>
<dbReference type="InterPro" id="IPR011042">
    <property type="entry name" value="6-blade_b-propeller_TolB-like"/>
</dbReference>
<dbReference type="PROSITE" id="PS01187">
    <property type="entry name" value="EGF_CA"/>
    <property type="match status" value="1"/>
</dbReference>
<dbReference type="InterPro" id="IPR009017">
    <property type="entry name" value="GFP"/>
</dbReference>
<evidence type="ECO:0000256" key="10">
    <source>
        <dbReference type="ARBA" id="ARBA00023157"/>
    </source>
</evidence>
<dbReference type="PANTHER" id="PTHR12352">
    <property type="entry name" value="SECRETED MODULAR CALCIUM-BINDING PROTEIN"/>
    <property type="match status" value="1"/>
</dbReference>
<evidence type="ECO:0000259" key="17">
    <source>
        <dbReference type="PROSITE" id="PS50026"/>
    </source>
</evidence>
<evidence type="ECO:0000313" key="21">
    <source>
        <dbReference type="Ensembl" id="ENSELUP00000016407.3"/>
    </source>
</evidence>
<keyword evidence="9" id="KW-0130">Cell adhesion</keyword>
<keyword evidence="4 12" id="KW-0245">EGF-like domain</keyword>
<evidence type="ECO:0008006" key="23">
    <source>
        <dbReference type="Google" id="ProtNLM"/>
    </source>
</evidence>
<dbReference type="GO" id="GO:0030855">
    <property type="term" value="P:epithelial cell differentiation"/>
    <property type="evidence" value="ECO:0007669"/>
    <property type="project" value="UniProtKB-ARBA"/>
</dbReference>
<dbReference type="PROSITE" id="PS50026">
    <property type="entry name" value="EGF_3"/>
    <property type="match status" value="2"/>
</dbReference>
<dbReference type="Pfam" id="PF00086">
    <property type="entry name" value="Thyroglobulin_1"/>
    <property type="match status" value="2"/>
</dbReference>
<evidence type="ECO:0000256" key="13">
    <source>
        <dbReference type="PROSITE-ProRule" id="PRU00461"/>
    </source>
</evidence>
<dbReference type="SMART" id="SM00211">
    <property type="entry name" value="TY"/>
    <property type="match status" value="2"/>
</dbReference>
<proteinExistence type="predicted"/>
<evidence type="ECO:0000256" key="16">
    <source>
        <dbReference type="SAM" id="SignalP"/>
    </source>
</evidence>
<dbReference type="SMART" id="SM00179">
    <property type="entry name" value="EGF_CA"/>
    <property type="match status" value="2"/>
</dbReference>
<feature type="compositionally biased region" description="Basic and acidic residues" evidence="15">
    <location>
        <begin position="377"/>
        <end position="386"/>
    </location>
</feature>
<feature type="domain" description="Thyroglobulin type-1" evidence="19">
    <location>
        <begin position="880"/>
        <end position="950"/>
    </location>
</feature>
<name>A0A3P8YII1_ESOLU</name>
<dbReference type="GO" id="GO:0007160">
    <property type="term" value="P:cell-matrix adhesion"/>
    <property type="evidence" value="ECO:0007669"/>
    <property type="project" value="InterPro"/>
</dbReference>
<dbReference type="CDD" id="cd00255">
    <property type="entry name" value="nidG2"/>
    <property type="match status" value="1"/>
</dbReference>
<keyword evidence="6" id="KW-0677">Repeat</keyword>
<keyword evidence="3" id="KW-0272">Extracellular matrix</keyword>
<organism evidence="21 22">
    <name type="scientific">Esox lucius</name>
    <name type="common">Northern pike</name>
    <dbReference type="NCBI Taxonomy" id="8010"/>
    <lineage>
        <taxon>Eukaryota</taxon>
        <taxon>Metazoa</taxon>
        <taxon>Chordata</taxon>
        <taxon>Craniata</taxon>
        <taxon>Vertebrata</taxon>
        <taxon>Euteleostomi</taxon>
        <taxon>Actinopterygii</taxon>
        <taxon>Neopterygii</taxon>
        <taxon>Teleostei</taxon>
        <taxon>Protacanthopterygii</taxon>
        <taxon>Esociformes</taxon>
        <taxon>Esocidae</taxon>
        <taxon>Esox</taxon>
    </lineage>
</organism>
<dbReference type="SMART" id="SM00181">
    <property type="entry name" value="EGF"/>
    <property type="match status" value="3"/>
</dbReference>
<reference evidence="22" key="1">
    <citation type="journal article" date="2014" name="PLoS ONE">
        <title>The genome and linkage map of the northern pike (Esox lucius): conserved synteny revealed between the salmonid sister group and the Neoteleostei.</title>
        <authorList>
            <person name="Rondeau E.B."/>
            <person name="Minkley D.R."/>
            <person name="Leong J.S."/>
            <person name="Messmer A.M."/>
            <person name="Jantzen J.R."/>
            <person name="von Schalburg K.R."/>
            <person name="Lemon C."/>
            <person name="Bird N.H."/>
            <person name="Koop B.F."/>
        </authorList>
    </citation>
    <scope>NUCLEOTIDE SEQUENCE</scope>
</reference>
<dbReference type="Bgee" id="ENSELUG00000016366">
    <property type="expression patterns" value="Expressed in heart and 14 other cell types or tissues"/>
</dbReference>
<evidence type="ECO:0000256" key="2">
    <source>
        <dbReference type="ARBA" id="ARBA00022525"/>
    </source>
</evidence>
<feature type="domain" description="EGF-like" evidence="17">
    <location>
        <begin position="833"/>
        <end position="869"/>
    </location>
</feature>
<feature type="domain" description="EGF-like" evidence="17">
    <location>
        <begin position="745"/>
        <end position="786"/>
    </location>
</feature>
<dbReference type="SMART" id="SM00682">
    <property type="entry name" value="G2F"/>
    <property type="match status" value="1"/>
</dbReference>
<evidence type="ECO:0000256" key="12">
    <source>
        <dbReference type="PROSITE-ProRule" id="PRU00076"/>
    </source>
</evidence>
<dbReference type="Pfam" id="PF07645">
    <property type="entry name" value="EGF_CA"/>
    <property type="match status" value="1"/>
</dbReference>
<evidence type="ECO:0000256" key="4">
    <source>
        <dbReference type="ARBA" id="ARBA00022536"/>
    </source>
</evidence>
<dbReference type="CDD" id="cd00191">
    <property type="entry name" value="TY"/>
    <property type="match status" value="2"/>
</dbReference>
<dbReference type="PROSITE" id="PS51162">
    <property type="entry name" value="THYROGLOBULIN_1_2"/>
    <property type="match status" value="2"/>
</dbReference>
<reference evidence="21" key="3">
    <citation type="submission" date="2025-08" db="UniProtKB">
        <authorList>
            <consortium name="Ensembl"/>
        </authorList>
    </citation>
    <scope>IDENTIFICATION</scope>
</reference>
<feature type="region of interest" description="Disordered" evidence="15">
    <location>
        <begin position="295"/>
        <end position="410"/>
    </location>
</feature>
<dbReference type="InterPro" id="IPR000033">
    <property type="entry name" value="LDLR_classB_rpt"/>
</dbReference>
<dbReference type="SUPFAM" id="SSF63825">
    <property type="entry name" value="YWTD domain"/>
    <property type="match status" value="1"/>
</dbReference>
<dbReference type="Gene3D" id="2.40.155.10">
    <property type="entry name" value="Green fluorescent protein"/>
    <property type="match status" value="1"/>
</dbReference>
<comment type="subcellular location">
    <subcellularLocation>
        <location evidence="1">Secreted</location>
        <location evidence="1">Extracellular space</location>
        <location evidence="1">Extracellular matrix</location>
        <location evidence="1">Basement membrane</location>
    </subcellularLocation>
</comment>
<dbReference type="PROSITE" id="PS51220">
    <property type="entry name" value="NIDO"/>
    <property type="match status" value="1"/>
</dbReference>
<dbReference type="GO" id="GO:0005615">
    <property type="term" value="C:extracellular space"/>
    <property type="evidence" value="ECO:0007669"/>
    <property type="project" value="TreeGrafter"/>
</dbReference>
<dbReference type="GO" id="GO:0005604">
    <property type="term" value="C:basement membrane"/>
    <property type="evidence" value="ECO:0007669"/>
    <property type="project" value="UniProtKB-SubCell"/>
</dbReference>
<feature type="domain" description="Nidogen G2 beta-barrel" evidence="18">
    <location>
        <begin position="514"/>
        <end position="743"/>
    </location>
</feature>
<comment type="caution">
    <text evidence="12">Lacks conserved residue(s) required for the propagation of feature annotation.</text>
</comment>
<keyword evidence="7" id="KW-0106">Calcium</keyword>
<dbReference type="PROSITE" id="PS51120">
    <property type="entry name" value="LDLRB"/>
    <property type="match status" value="3"/>
</dbReference>
<evidence type="ECO:0000256" key="11">
    <source>
        <dbReference type="ARBA" id="ARBA00023180"/>
    </source>
</evidence>
<evidence type="ECO:0000256" key="1">
    <source>
        <dbReference type="ARBA" id="ARBA00004302"/>
    </source>
</evidence>
<dbReference type="InterPro" id="IPR000716">
    <property type="entry name" value="Thyroglobulin_1"/>
</dbReference>
<dbReference type="FunFam" id="2.10.25.10:FF:000281">
    <property type="entry name" value="Nidogen 1"/>
    <property type="match status" value="1"/>
</dbReference>
<feature type="chain" id="PRO_5044327963" description="Nidogen 2a (osteonidogen)" evidence="16">
    <location>
        <begin position="23"/>
        <end position="1318"/>
    </location>
</feature>
<dbReference type="GO" id="GO:0005509">
    <property type="term" value="F:calcium ion binding"/>
    <property type="evidence" value="ECO:0007669"/>
    <property type="project" value="InterPro"/>
</dbReference>
<dbReference type="FunFam" id="2.120.10.30:FF:000030">
    <property type="entry name" value="Nidogen 1"/>
    <property type="match status" value="1"/>
</dbReference>
<dbReference type="GeneTree" id="ENSGT00940000157901"/>
<dbReference type="Gene3D" id="4.10.800.10">
    <property type="entry name" value="Thyroglobulin type-1"/>
    <property type="match status" value="2"/>
</dbReference>
<dbReference type="SMART" id="SM00539">
    <property type="entry name" value="NIDO"/>
    <property type="match status" value="1"/>
</dbReference>
<dbReference type="PANTHER" id="PTHR12352:SF3">
    <property type="entry name" value="NIDOGEN-2"/>
    <property type="match status" value="1"/>
</dbReference>
<evidence type="ECO:0000259" key="19">
    <source>
        <dbReference type="PROSITE" id="PS51162"/>
    </source>
</evidence>
<feature type="disulfide bond" evidence="14">
    <location>
        <begin position="1001"/>
        <end position="1008"/>
    </location>
</feature>
<feature type="signal peptide" evidence="16">
    <location>
        <begin position="1"/>
        <end position="22"/>
    </location>
</feature>
<feature type="region of interest" description="Disordered" evidence="15">
    <location>
        <begin position="939"/>
        <end position="961"/>
    </location>
</feature>
<dbReference type="InterPro" id="IPR000152">
    <property type="entry name" value="EGF-type_Asp/Asn_hydroxyl_site"/>
</dbReference>
<dbReference type="Pfam" id="PF06119">
    <property type="entry name" value="NIDO"/>
    <property type="match status" value="1"/>
</dbReference>
<dbReference type="PROSITE" id="PS01186">
    <property type="entry name" value="EGF_2"/>
    <property type="match status" value="2"/>
</dbReference>
<dbReference type="SMART" id="SM00135">
    <property type="entry name" value="LY"/>
    <property type="match status" value="5"/>
</dbReference>
<keyword evidence="10 14" id="KW-1015">Disulfide bond</keyword>
<feature type="domain" description="Thyroglobulin type-1" evidence="19">
    <location>
        <begin position="963"/>
        <end position="1031"/>
    </location>
</feature>
<dbReference type="InterPro" id="IPR003886">
    <property type="entry name" value="NIDO_dom"/>
</dbReference>
<evidence type="ECO:0000256" key="5">
    <source>
        <dbReference type="ARBA" id="ARBA00022729"/>
    </source>
</evidence>
<dbReference type="InterPro" id="IPR049883">
    <property type="entry name" value="NOTCH1_EGF-like"/>
</dbReference>
<dbReference type="InterPro" id="IPR036857">
    <property type="entry name" value="Thyroglobulin_1_sf"/>
</dbReference>
<feature type="repeat" description="LDL-receptor class B" evidence="13">
    <location>
        <begin position="1101"/>
        <end position="1144"/>
    </location>
</feature>
<protein>
    <recommendedName>
        <fullName evidence="23">Nidogen 2a (osteonidogen)</fullName>
    </recommendedName>
</protein>
<feature type="disulfide bond" evidence="14">
    <location>
        <begin position="919"/>
        <end position="926"/>
    </location>
</feature>
<evidence type="ECO:0000259" key="18">
    <source>
        <dbReference type="PROSITE" id="PS50993"/>
    </source>
</evidence>
<dbReference type="SUPFAM" id="SSF54511">
    <property type="entry name" value="GFP-like"/>
    <property type="match status" value="1"/>
</dbReference>
<feature type="compositionally biased region" description="Acidic residues" evidence="15">
    <location>
        <begin position="297"/>
        <end position="307"/>
    </location>
</feature>
<evidence type="ECO:0000313" key="22">
    <source>
        <dbReference type="Proteomes" id="UP000265140"/>
    </source>
</evidence>
<keyword evidence="8" id="KW-0084">Basement membrane</keyword>
<feature type="repeat" description="LDL-receptor class B" evidence="13">
    <location>
        <begin position="1188"/>
        <end position="1232"/>
    </location>
</feature>
<keyword evidence="5 16" id="KW-0732">Signal</keyword>
<dbReference type="InterPro" id="IPR006605">
    <property type="entry name" value="G2_nidogen/fibulin_G2F"/>
</dbReference>
<dbReference type="SUPFAM" id="SSF57610">
    <property type="entry name" value="Thyroglobulin type-1 domain"/>
    <property type="match status" value="2"/>
</dbReference>
<feature type="repeat" description="LDL-receptor class B" evidence="13">
    <location>
        <begin position="1145"/>
        <end position="1187"/>
    </location>
</feature>
<evidence type="ECO:0000256" key="15">
    <source>
        <dbReference type="SAM" id="MobiDB-lite"/>
    </source>
</evidence>
<evidence type="ECO:0000256" key="9">
    <source>
        <dbReference type="ARBA" id="ARBA00022889"/>
    </source>
</evidence>
<dbReference type="PROSITE" id="PS00484">
    <property type="entry name" value="THYROGLOBULIN_1_1"/>
    <property type="match status" value="2"/>
</dbReference>
<dbReference type="PROSITE" id="PS00010">
    <property type="entry name" value="ASX_HYDROXYL"/>
    <property type="match status" value="1"/>
</dbReference>
<dbReference type="InterPro" id="IPR024731">
    <property type="entry name" value="NELL2-like_EGF"/>
</dbReference>
<evidence type="ECO:0000256" key="8">
    <source>
        <dbReference type="ARBA" id="ARBA00022869"/>
    </source>
</evidence>
<sequence length="1318" mass="146181">MARGILTIFLLQLSWTVHLVTAIQRKDIFPYGTPNGDFILQNGDDETSKVLALKRPLYFYEAQFNELYVATNGIISAQDLPMEKQYVDDGFPTDFPVIAPFLSDIDTSKGKGAIYYRVTESPTLLNRVAHEVHRGFPDARFTPTHAIIATWENVAAYEEIARDAGQSDRLNTFQAVVAYDENNSYAIFLYPEDGLQFFGTRPKESYNVEIELPARVGFSRGEVAFLIFSRVEGPYYSVTNNEQSLKNLYQVGNTGVPGVWLFHIGSRYSFQNVVPASTGGALSTTAEYPEAEYTAPFEEEEELEEGDYSPITDPDFHSPAIPEFHVNSHPDRGALPGHARLQPYGGDLPLTSNPQYRDHDNIDTPTLVSGPSGPAEYPDRVPDPRNRPHPPPLEEVQPQAEAPQAVPRPEHTALEVFPYTREENSPRLESSPPLAPGGGHIVDVEHQNIESITSPNVSFFPSVIRYSTETKRTCAVFQQQCSQNAYCTDYPAGFCCHCRTGFYGNGWQCLPDGAPHRVNGKVSGTVIVGSTPVYLNSVDLHAYIVVSDGRAYTAISEVPENVGWALMPVAPIGEIFGWLFAMELPSGQAGFKITGAEFTRHAEVTFYPGNQKLTIVQTAQGLNSDNYMTVDTRLHGNVPFIAAGSTVQVEPYKDTYQYYPSVVTSASVREFTVVSAERGSETFTFQLRQNITYRDCHHGPRTGPETLQLTTERVFVMYVRDENILRYAITNKISSVGEETSEPVLVNPCYAGTHDCDTTAQCLPGEGQQYLCQCATGYRGDGRNCYDVDECVEGLSQCGPHTQCVNLPGTHSCHCQCCTFGQMFYTIACCALDIDECRSQPCHPQATCTNTLGSFQCQCQPTFQGDGFQTSEDITEPSDLTDCEHHRDSVQTTSPEGYPIVGAFVPQCDEHGQYRDLQCHGSTGHCWCVDNRGQERAGTRKAPGAGQPNCNEPEVLPPTQRPDTVCERWRASLVDHYGGKPEPQHYLPQCDREGQFNPVQCYGDSSYCWCVDRDGREVAGTRSHDVVKPACIPTVAPPTMHPLPRPDMTPPPSGTFLLYAQGQQIGALPLKGTHMDLERSSTLLALHGSIVVGIDYDCREGKVYWTDLAGRTINRAKMEPGAEPETLINTGLTSPEGLAVDVQRRAMFWVDSTPDKIERANLDGSGRKTIFDTDLVNPRAIIVDSSTGTLYWTDWNREAPKIESSSVDGHNRKVLVKDGIGLPNALTFDTVMRHVCWADAGTKRLECIASDGTGRRVIHSNLNYPFSMVFYSNHFYFTDWRRDGVIALNRDNSQFTDEYIPDQRSHLYGVTVATTHCL</sequence>
<reference evidence="21" key="2">
    <citation type="submission" date="2020-02" db="EMBL/GenBank/DDBJ databases">
        <title>Esox lucius (northern pike) genome, fEsoLuc1, primary haplotype.</title>
        <authorList>
            <person name="Myers G."/>
            <person name="Karagic N."/>
            <person name="Meyer A."/>
            <person name="Pippel M."/>
            <person name="Reichard M."/>
            <person name="Winkler S."/>
            <person name="Tracey A."/>
            <person name="Sims Y."/>
            <person name="Howe K."/>
            <person name="Rhie A."/>
            <person name="Formenti G."/>
            <person name="Durbin R."/>
            <person name="Fedrigo O."/>
            <person name="Jarvis E.D."/>
        </authorList>
    </citation>
    <scope>NUCLEOTIDE SEQUENCE [LARGE SCALE GENOMIC DNA]</scope>
</reference>
<dbReference type="FunFam" id="2.10.25.10:FF:000038">
    <property type="entry name" value="Fibrillin 2"/>
    <property type="match status" value="1"/>
</dbReference>
<keyword evidence="11" id="KW-0325">Glycoprotein</keyword>
<keyword evidence="2" id="KW-0964">Secreted</keyword>
<dbReference type="Pfam" id="PF07474">
    <property type="entry name" value="G2F"/>
    <property type="match status" value="1"/>
</dbReference>
<evidence type="ECO:0000256" key="6">
    <source>
        <dbReference type="ARBA" id="ARBA00022737"/>
    </source>
</evidence>
<dbReference type="InterPro" id="IPR001881">
    <property type="entry name" value="EGF-like_Ca-bd_dom"/>
</dbReference>
<accession>A0A3P8YII1</accession>